<dbReference type="GO" id="GO:0003677">
    <property type="term" value="F:DNA binding"/>
    <property type="evidence" value="ECO:0007669"/>
    <property type="project" value="InterPro"/>
</dbReference>
<dbReference type="InterPro" id="IPR051354">
    <property type="entry name" value="Transposase_27_IS1"/>
</dbReference>
<dbReference type="Proteomes" id="UP000315868">
    <property type="component" value="Unassembled WGS sequence"/>
</dbReference>
<dbReference type="PANTHER" id="PTHR33293:SF1">
    <property type="entry name" value="INSERTION ELEMENT IS1 1 PROTEIN INSB-RELATED"/>
    <property type="match status" value="1"/>
</dbReference>
<evidence type="ECO:0000313" key="6">
    <source>
        <dbReference type="Proteomes" id="UP000315868"/>
    </source>
</evidence>
<dbReference type="AlphaFoldDB" id="A0A552KVG7"/>
<feature type="non-terminal residue" evidence="5">
    <location>
        <position position="1"/>
    </location>
</feature>
<dbReference type="GO" id="GO:0006313">
    <property type="term" value="P:DNA transposition"/>
    <property type="evidence" value="ECO:0007669"/>
    <property type="project" value="InterPro"/>
</dbReference>
<sequence>CPNCGSHHTIKNGSIHNGKPKRQCKECGRQFVINPTNKTVSDETKQLIDKLLLERISLRGIARVTGVSWSWLQNYVNNKLAAVPRQIKVSDKPKGKLVIECDEMWSFVFSKTIKVYIWLAIDRNTREIIGCYLGDRSRQSAKKLWASLPGVYRQCAVAYTDFWESYKTVIPSKRHRPVGKETGQTNHIERLNNTFRQRISRLVRESLSFSKKMENHVGAVWYFIHDYNAQLAKD</sequence>
<evidence type="ECO:0000256" key="3">
    <source>
        <dbReference type="ARBA" id="ARBA00022578"/>
    </source>
</evidence>
<evidence type="ECO:0000256" key="4">
    <source>
        <dbReference type="ARBA" id="ARBA00023172"/>
    </source>
</evidence>
<dbReference type="PANTHER" id="PTHR33293">
    <property type="entry name" value="INSERTION ELEMENT IS1 1 PROTEIN INSB-RELATED"/>
    <property type="match status" value="1"/>
</dbReference>
<evidence type="ECO:0000256" key="2">
    <source>
        <dbReference type="ARBA" id="ARBA00008841"/>
    </source>
</evidence>
<gene>
    <name evidence="5" type="ORF">EWV45_10485</name>
</gene>
<protein>
    <submittedName>
        <fullName evidence="5">IS1 family transposase</fullName>
    </submittedName>
</protein>
<dbReference type="GO" id="GO:0004803">
    <property type="term" value="F:transposase activity"/>
    <property type="evidence" value="ECO:0007669"/>
    <property type="project" value="InterPro"/>
</dbReference>
<comment type="similarity">
    <text evidence="2">Belongs to the transposase 27 family.</text>
</comment>
<comment type="caution">
    <text evidence="5">The sequence shown here is derived from an EMBL/GenBank/DDBJ whole genome shotgun (WGS) entry which is preliminary data.</text>
</comment>
<keyword evidence="4" id="KW-0233">DNA recombination</keyword>
<evidence type="ECO:0000256" key="1">
    <source>
        <dbReference type="ARBA" id="ARBA00004091"/>
    </source>
</evidence>
<evidence type="ECO:0000313" key="5">
    <source>
        <dbReference type="EMBL" id="TRV11964.1"/>
    </source>
</evidence>
<comment type="function">
    <text evidence="1">Absolutely required for transposition of IS1.</text>
</comment>
<organism evidence="5 6">
    <name type="scientific">Microcystis flos-aquae Mf_QC_C_20070823_S10D</name>
    <dbReference type="NCBI Taxonomy" id="2486236"/>
    <lineage>
        <taxon>Bacteria</taxon>
        <taxon>Bacillati</taxon>
        <taxon>Cyanobacteriota</taxon>
        <taxon>Cyanophyceae</taxon>
        <taxon>Oscillatoriophycideae</taxon>
        <taxon>Chroococcales</taxon>
        <taxon>Microcystaceae</taxon>
        <taxon>Microcystis</taxon>
    </lineage>
</organism>
<name>A0A552KVG7_9CHRO</name>
<dbReference type="NCBIfam" id="NF033558">
    <property type="entry name" value="transpos_IS1"/>
    <property type="match status" value="1"/>
</dbReference>
<dbReference type="Pfam" id="PF03400">
    <property type="entry name" value="DDE_Tnp_IS1"/>
    <property type="match status" value="1"/>
</dbReference>
<accession>A0A552KVG7</accession>
<proteinExistence type="inferred from homology"/>
<keyword evidence="3" id="KW-0815">Transposition</keyword>
<reference evidence="5 6" key="1">
    <citation type="submission" date="2019-01" db="EMBL/GenBank/DDBJ databases">
        <title>Coherence of Microcystis species and biogeography revealed through population genomics.</title>
        <authorList>
            <person name="Perez-Carrascal O.M."/>
            <person name="Terrat Y."/>
            <person name="Giani A."/>
            <person name="Fortin N."/>
            <person name="Tromas N."/>
            <person name="Shapiro B.J."/>
        </authorList>
    </citation>
    <scope>NUCLEOTIDE SEQUENCE [LARGE SCALE GENOMIC DNA]</scope>
    <source>
        <strain evidence="5">Mf_QC_C_20070823_S10D</strain>
    </source>
</reference>
<dbReference type="EMBL" id="SFAM01000089">
    <property type="protein sequence ID" value="TRV11964.1"/>
    <property type="molecule type" value="Genomic_DNA"/>
</dbReference>
<dbReference type="InterPro" id="IPR005063">
    <property type="entry name" value="Transposase_27"/>
</dbReference>